<comment type="caution">
    <text evidence="1">The sequence shown here is derived from an EMBL/GenBank/DDBJ whole genome shotgun (WGS) entry which is preliminary data.</text>
</comment>
<protein>
    <submittedName>
        <fullName evidence="1">Uncharacterized protein</fullName>
    </submittedName>
</protein>
<dbReference type="AlphaFoldDB" id="A0A1R2CTE2"/>
<name>A0A1R2CTE2_9CILI</name>
<evidence type="ECO:0000313" key="1">
    <source>
        <dbReference type="EMBL" id="OMJ92265.1"/>
    </source>
</evidence>
<proteinExistence type="predicted"/>
<dbReference type="Proteomes" id="UP000187209">
    <property type="component" value="Unassembled WGS sequence"/>
</dbReference>
<dbReference type="EMBL" id="MPUH01000065">
    <property type="protein sequence ID" value="OMJ92265.1"/>
    <property type="molecule type" value="Genomic_DNA"/>
</dbReference>
<reference evidence="1 2" key="1">
    <citation type="submission" date="2016-11" db="EMBL/GenBank/DDBJ databases">
        <title>The macronuclear genome of Stentor coeruleus: a giant cell with tiny introns.</title>
        <authorList>
            <person name="Slabodnick M."/>
            <person name="Ruby J.G."/>
            <person name="Reiff S.B."/>
            <person name="Swart E.C."/>
            <person name="Gosai S."/>
            <person name="Prabakaran S."/>
            <person name="Witkowska E."/>
            <person name="Larue G.E."/>
            <person name="Fisher S."/>
            <person name="Freeman R.M."/>
            <person name="Gunawardena J."/>
            <person name="Chu W."/>
            <person name="Stover N.A."/>
            <person name="Gregory B.D."/>
            <person name="Nowacki M."/>
            <person name="Derisi J."/>
            <person name="Roy S.W."/>
            <person name="Marshall W.F."/>
            <person name="Sood P."/>
        </authorList>
    </citation>
    <scope>NUCLEOTIDE SEQUENCE [LARGE SCALE GENOMIC DNA]</scope>
    <source>
        <strain evidence="1">WM001</strain>
    </source>
</reference>
<sequence length="174" mass="20436">MKRNIRVKNSSISFASIPEEPKIDIQNMPAIDEGYDHLITYNQYNNIVPIIEEKAYKEKMMLAVPFAHILKKLALNSEAGIIKVPVFPKHKFGCHMEKLTVEPKFHILTKDDEEDLEKIRKLKLEGGRLKKNYSCILPKLKIKSKYMKQNKNLQRKSPLTKFWYAPDKHIRRDC</sequence>
<gene>
    <name evidence="1" type="ORF">SteCoe_5036</name>
</gene>
<organism evidence="1 2">
    <name type="scientific">Stentor coeruleus</name>
    <dbReference type="NCBI Taxonomy" id="5963"/>
    <lineage>
        <taxon>Eukaryota</taxon>
        <taxon>Sar</taxon>
        <taxon>Alveolata</taxon>
        <taxon>Ciliophora</taxon>
        <taxon>Postciliodesmatophora</taxon>
        <taxon>Heterotrichea</taxon>
        <taxon>Heterotrichida</taxon>
        <taxon>Stentoridae</taxon>
        <taxon>Stentor</taxon>
    </lineage>
</organism>
<accession>A0A1R2CTE2</accession>
<evidence type="ECO:0000313" key="2">
    <source>
        <dbReference type="Proteomes" id="UP000187209"/>
    </source>
</evidence>
<keyword evidence="2" id="KW-1185">Reference proteome</keyword>